<dbReference type="Pfam" id="PF00266">
    <property type="entry name" value="Aminotran_5"/>
    <property type="match status" value="1"/>
</dbReference>
<evidence type="ECO:0000313" key="6">
    <source>
        <dbReference type="Proteomes" id="UP001500945"/>
    </source>
</evidence>
<protein>
    <submittedName>
        <fullName evidence="5">Aminotransferase class V-fold PLP-dependent enzyme</fullName>
    </submittedName>
</protein>
<dbReference type="RefSeq" id="WP_345203375.1">
    <property type="nucleotide sequence ID" value="NZ_BAABGM010000007.1"/>
</dbReference>
<keyword evidence="5" id="KW-0032">Aminotransferase</keyword>
<evidence type="ECO:0000256" key="3">
    <source>
        <dbReference type="SAM" id="MobiDB-lite"/>
    </source>
</evidence>
<dbReference type="PANTHER" id="PTHR43586:SF8">
    <property type="entry name" value="CYSTEINE DESULFURASE 1, CHLOROPLASTIC"/>
    <property type="match status" value="1"/>
</dbReference>
<reference evidence="6" key="1">
    <citation type="journal article" date="2019" name="Int. J. Syst. Evol. Microbiol.">
        <title>The Global Catalogue of Microorganisms (GCM) 10K type strain sequencing project: providing services to taxonomists for standard genome sequencing and annotation.</title>
        <authorList>
            <consortium name="The Broad Institute Genomics Platform"/>
            <consortium name="The Broad Institute Genome Sequencing Center for Infectious Disease"/>
            <person name="Wu L."/>
            <person name="Ma J."/>
        </authorList>
    </citation>
    <scope>NUCLEOTIDE SEQUENCE [LARGE SCALE GENOMIC DNA]</scope>
    <source>
        <strain evidence="6">JCM 17809</strain>
    </source>
</reference>
<dbReference type="Gene3D" id="3.90.1150.10">
    <property type="entry name" value="Aspartate Aminotransferase, domain 1"/>
    <property type="match status" value="1"/>
</dbReference>
<keyword evidence="2" id="KW-0663">Pyridoxal phosphate</keyword>
<dbReference type="SUPFAM" id="SSF53383">
    <property type="entry name" value="PLP-dependent transferases"/>
    <property type="match status" value="1"/>
</dbReference>
<feature type="region of interest" description="Disordered" evidence="3">
    <location>
        <begin position="1"/>
        <end position="59"/>
    </location>
</feature>
<accession>A0ABP8K7U6</accession>
<feature type="region of interest" description="Disordered" evidence="3">
    <location>
        <begin position="467"/>
        <end position="489"/>
    </location>
</feature>
<dbReference type="Gene3D" id="3.40.640.10">
    <property type="entry name" value="Type I PLP-dependent aspartate aminotransferase-like (Major domain)"/>
    <property type="match status" value="1"/>
</dbReference>
<comment type="caution">
    <text evidence="5">The sequence shown here is derived from an EMBL/GenBank/DDBJ whole genome shotgun (WGS) entry which is preliminary data.</text>
</comment>
<dbReference type="EMBL" id="BAABGM010000007">
    <property type="protein sequence ID" value="GAA4401737.1"/>
    <property type="molecule type" value="Genomic_DNA"/>
</dbReference>
<sequence length="489" mass="51753">MSIASSTPPSFHRRPRLRAVPDDALPATTRPAGSSTDAGATASAGRHHGAGSRDLPSVVRPDLVPTLSGDWVDYANLDHAASTPALERVARAVGTATRTYSSVHRGTGWLSRVTSAHYEAARDEVARFVGAREDDVVVFTRGTTDSVNLLARALPRDTTVIVFASEHHATLLPWRHRDTVRLPVPGSTRDAELLLDAALRELPPGTARRPHHALVVLTAASNVTGELWPVERLAAIARRHGARVLLDAAQSAAHRPIDVDALGVDWVAFSGHKVHAPFGTGVLAGRRDWLDAAPPYLAGGGATVQVTERTTRWTTGAARHEAGSPNVLGAVALAAACATIREHRAAIEQHESRLTGRLLDGLRAIDGVSTYSLFGDDTERGPVVTFTVDGLDSHLVAASLSAEHGIGVRAGKFCAHILVDTLLGEGSDEHDTAVRVSAGLATTDEHVDRLLAAVAVLADEGPGTVYEHTPEHGWVPVDDPREAGAPLPW</sequence>
<dbReference type="InterPro" id="IPR015424">
    <property type="entry name" value="PyrdxlP-dep_Trfase"/>
</dbReference>
<name>A0ABP8K7U6_9MICO</name>
<keyword evidence="6" id="KW-1185">Reference proteome</keyword>
<proteinExistence type="predicted"/>
<evidence type="ECO:0000256" key="1">
    <source>
        <dbReference type="ARBA" id="ARBA00001933"/>
    </source>
</evidence>
<dbReference type="PANTHER" id="PTHR43586">
    <property type="entry name" value="CYSTEINE DESULFURASE"/>
    <property type="match status" value="1"/>
</dbReference>
<dbReference type="GO" id="GO:0008483">
    <property type="term" value="F:transaminase activity"/>
    <property type="evidence" value="ECO:0007669"/>
    <property type="project" value="UniProtKB-KW"/>
</dbReference>
<dbReference type="InterPro" id="IPR000192">
    <property type="entry name" value="Aminotrans_V_dom"/>
</dbReference>
<comment type="cofactor">
    <cofactor evidence="1">
        <name>pyridoxal 5'-phosphate</name>
        <dbReference type="ChEBI" id="CHEBI:597326"/>
    </cofactor>
</comment>
<dbReference type="Proteomes" id="UP001500945">
    <property type="component" value="Unassembled WGS sequence"/>
</dbReference>
<dbReference type="InterPro" id="IPR015421">
    <property type="entry name" value="PyrdxlP-dep_Trfase_major"/>
</dbReference>
<feature type="domain" description="Aminotransferase class V" evidence="4">
    <location>
        <begin position="76"/>
        <end position="450"/>
    </location>
</feature>
<organism evidence="5 6">
    <name type="scientific">Fodinibacter luteus</name>
    <dbReference type="NCBI Taxonomy" id="552064"/>
    <lineage>
        <taxon>Bacteria</taxon>
        <taxon>Bacillati</taxon>
        <taxon>Actinomycetota</taxon>
        <taxon>Actinomycetes</taxon>
        <taxon>Micrococcales</taxon>
        <taxon>Intrasporangiaceae</taxon>
        <taxon>Fodinibacter (ex Wang et al. 2009)</taxon>
    </lineage>
</organism>
<keyword evidence="5" id="KW-0808">Transferase</keyword>
<evidence type="ECO:0000313" key="5">
    <source>
        <dbReference type="EMBL" id="GAA4401737.1"/>
    </source>
</evidence>
<evidence type="ECO:0000256" key="2">
    <source>
        <dbReference type="ARBA" id="ARBA00022898"/>
    </source>
</evidence>
<evidence type="ECO:0000259" key="4">
    <source>
        <dbReference type="Pfam" id="PF00266"/>
    </source>
</evidence>
<dbReference type="InterPro" id="IPR015422">
    <property type="entry name" value="PyrdxlP-dep_Trfase_small"/>
</dbReference>
<gene>
    <name evidence="5" type="ORF">GCM10023168_11640</name>
</gene>
<feature type="compositionally biased region" description="Low complexity" evidence="3">
    <location>
        <begin position="32"/>
        <end position="44"/>
    </location>
</feature>